<feature type="region of interest" description="Disordered" evidence="1">
    <location>
        <begin position="373"/>
        <end position="496"/>
    </location>
</feature>
<feature type="compositionally biased region" description="Low complexity" evidence="1">
    <location>
        <begin position="478"/>
        <end position="496"/>
    </location>
</feature>
<reference evidence="2" key="1">
    <citation type="journal article" date="2023" name="Mol. Phylogenet. Evol.">
        <title>Genome-scale phylogeny and comparative genomics of the fungal order Sordariales.</title>
        <authorList>
            <person name="Hensen N."/>
            <person name="Bonometti L."/>
            <person name="Westerberg I."/>
            <person name="Brannstrom I.O."/>
            <person name="Guillou S."/>
            <person name="Cros-Aarteil S."/>
            <person name="Calhoun S."/>
            <person name="Haridas S."/>
            <person name="Kuo A."/>
            <person name="Mondo S."/>
            <person name="Pangilinan J."/>
            <person name="Riley R."/>
            <person name="LaButti K."/>
            <person name="Andreopoulos B."/>
            <person name="Lipzen A."/>
            <person name="Chen C."/>
            <person name="Yan M."/>
            <person name="Daum C."/>
            <person name="Ng V."/>
            <person name="Clum A."/>
            <person name="Steindorff A."/>
            <person name="Ohm R.A."/>
            <person name="Martin F."/>
            <person name="Silar P."/>
            <person name="Natvig D.O."/>
            <person name="Lalanne C."/>
            <person name="Gautier V."/>
            <person name="Ament-Velasquez S.L."/>
            <person name="Kruys A."/>
            <person name="Hutchinson M.I."/>
            <person name="Powell A.J."/>
            <person name="Barry K."/>
            <person name="Miller A.N."/>
            <person name="Grigoriev I.V."/>
            <person name="Debuchy R."/>
            <person name="Gladieux P."/>
            <person name="Hiltunen Thoren M."/>
            <person name="Johannesson H."/>
        </authorList>
    </citation>
    <scope>NUCLEOTIDE SEQUENCE</scope>
    <source>
        <strain evidence="2">CBS 103.79</strain>
    </source>
</reference>
<gene>
    <name evidence="2" type="ORF">C8A05DRAFT_37055</name>
</gene>
<comment type="caution">
    <text evidence="2">The sequence shown here is derived from an EMBL/GenBank/DDBJ whole genome shotgun (WGS) entry which is preliminary data.</text>
</comment>
<feature type="compositionally biased region" description="Basic and acidic residues" evidence="1">
    <location>
        <begin position="197"/>
        <end position="212"/>
    </location>
</feature>
<accession>A0AAN6MG60</accession>
<feature type="region of interest" description="Disordered" evidence="1">
    <location>
        <begin position="277"/>
        <end position="345"/>
    </location>
</feature>
<organism evidence="2 3">
    <name type="scientific">Staphylotrichum tortipilum</name>
    <dbReference type="NCBI Taxonomy" id="2831512"/>
    <lineage>
        <taxon>Eukaryota</taxon>
        <taxon>Fungi</taxon>
        <taxon>Dikarya</taxon>
        <taxon>Ascomycota</taxon>
        <taxon>Pezizomycotina</taxon>
        <taxon>Sordariomycetes</taxon>
        <taxon>Sordariomycetidae</taxon>
        <taxon>Sordariales</taxon>
        <taxon>Chaetomiaceae</taxon>
        <taxon>Staphylotrichum</taxon>
    </lineage>
</organism>
<feature type="compositionally biased region" description="Low complexity" evidence="1">
    <location>
        <begin position="36"/>
        <end position="75"/>
    </location>
</feature>
<sequence>MAAPTSFRSRLAHTSHNLQIHPPPWPDNPDPTRLVTSPTTQPTTTTTILTPLSPLSPAAGPRSPASPLSPISAASGRSPPLSPRTFSGFAGNSAAAATGMSRFVEGSMRDRVSAVPPAGFLGVERVEERGVRERPPQVLRRPKSTLPSSSAGGWEGGVVKKTSFLAPLWDGVKEKLNLSKAKSSGSIGRVVNSVVGGEKKGEPREGREKVVQEQEQEQPAAPTPPSGAYPTREEVMESYKNLVASGFFEAHAIRGGRHPLRTAEPQGKSFAEHMAAPGGMAAPAGRPFADHVAAQQQKQQSRPPITRHNMAPPPPPPHRARQDPHASPHASPHRGTKRAPSMDFPSDAELVTRKLVKKLRHSASRISMDLTGRDHHHTHHTHHHHGHAHSHSQGGYSTTPSRPSTSSDPRPSTSSDTTSSRPRLTKPKDPAARRRLLSLARRNPTTMPDPDAMVLDDPEPEQRPRRRPHRIITPPPLSFRSLRGSRSVSGSSQQQMQSAAVVVPDEGRGIPGVPRIPREFCERMAEMVPVVVVKGGQQQVVEVGGKGNIRDSGLGGEDVENVPVWG</sequence>
<evidence type="ECO:0000313" key="3">
    <source>
        <dbReference type="Proteomes" id="UP001303889"/>
    </source>
</evidence>
<dbReference type="AlphaFoldDB" id="A0AAN6MG60"/>
<reference evidence="2" key="2">
    <citation type="submission" date="2023-05" db="EMBL/GenBank/DDBJ databases">
        <authorList>
            <consortium name="Lawrence Berkeley National Laboratory"/>
            <person name="Steindorff A."/>
            <person name="Hensen N."/>
            <person name="Bonometti L."/>
            <person name="Westerberg I."/>
            <person name="Brannstrom I.O."/>
            <person name="Guillou S."/>
            <person name="Cros-Aarteil S."/>
            <person name="Calhoun S."/>
            <person name="Haridas S."/>
            <person name="Kuo A."/>
            <person name="Mondo S."/>
            <person name="Pangilinan J."/>
            <person name="Riley R."/>
            <person name="Labutti K."/>
            <person name="Andreopoulos B."/>
            <person name="Lipzen A."/>
            <person name="Chen C."/>
            <person name="Yanf M."/>
            <person name="Daum C."/>
            <person name="Ng V."/>
            <person name="Clum A."/>
            <person name="Ohm R."/>
            <person name="Martin F."/>
            <person name="Silar P."/>
            <person name="Natvig D."/>
            <person name="Lalanne C."/>
            <person name="Gautier V."/>
            <person name="Ament-Velasquez S.L."/>
            <person name="Kruys A."/>
            <person name="Hutchinson M.I."/>
            <person name="Powell A.J."/>
            <person name="Barry K."/>
            <person name="Miller A.N."/>
            <person name="Grigoriev I.V."/>
            <person name="Debuchy R."/>
            <person name="Gladieux P."/>
            <person name="Thoren M.H."/>
            <person name="Johannesson H."/>
        </authorList>
    </citation>
    <scope>NUCLEOTIDE SEQUENCE</scope>
    <source>
        <strain evidence="2">CBS 103.79</strain>
    </source>
</reference>
<proteinExistence type="predicted"/>
<dbReference type="EMBL" id="MU855799">
    <property type="protein sequence ID" value="KAK3899333.1"/>
    <property type="molecule type" value="Genomic_DNA"/>
</dbReference>
<evidence type="ECO:0000313" key="2">
    <source>
        <dbReference type="EMBL" id="KAK3899333.1"/>
    </source>
</evidence>
<feature type="region of interest" description="Disordered" evidence="1">
    <location>
        <begin position="1"/>
        <end position="87"/>
    </location>
</feature>
<feature type="region of interest" description="Disordered" evidence="1">
    <location>
        <begin position="193"/>
        <end position="232"/>
    </location>
</feature>
<dbReference type="Proteomes" id="UP001303889">
    <property type="component" value="Unassembled WGS sequence"/>
</dbReference>
<protein>
    <submittedName>
        <fullName evidence="2">Uncharacterized protein</fullName>
    </submittedName>
</protein>
<feature type="region of interest" description="Disordered" evidence="1">
    <location>
        <begin position="126"/>
        <end position="154"/>
    </location>
</feature>
<feature type="compositionally biased region" description="Polar residues" evidence="1">
    <location>
        <begin position="1"/>
        <end position="18"/>
    </location>
</feature>
<name>A0AAN6MG60_9PEZI</name>
<keyword evidence="3" id="KW-1185">Reference proteome</keyword>
<feature type="compositionally biased region" description="Polar residues" evidence="1">
    <location>
        <begin position="294"/>
        <end position="303"/>
    </location>
</feature>
<feature type="compositionally biased region" description="Low complexity" evidence="1">
    <location>
        <begin position="397"/>
        <end position="422"/>
    </location>
</feature>
<feature type="compositionally biased region" description="Basic residues" evidence="1">
    <location>
        <begin position="374"/>
        <end position="390"/>
    </location>
</feature>
<evidence type="ECO:0000256" key="1">
    <source>
        <dbReference type="SAM" id="MobiDB-lite"/>
    </source>
</evidence>
<feature type="compositionally biased region" description="Basic and acidic residues" evidence="1">
    <location>
        <begin position="126"/>
        <end position="135"/>
    </location>
</feature>